<keyword evidence="1" id="KW-0645">Protease</keyword>
<dbReference type="PROSITE" id="PS50994">
    <property type="entry name" value="INTEGRASE"/>
    <property type="match status" value="1"/>
</dbReference>
<evidence type="ECO:0000256" key="1">
    <source>
        <dbReference type="ARBA" id="ARBA00022670"/>
    </source>
</evidence>
<dbReference type="GO" id="GO:0046872">
    <property type="term" value="F:metal ion binding"/>
    <property type="evidence" value="ECO:0007669"/>
    <property type="project" value="UniProtKB-KW"/>
</dbReference>
<dbReference type="InterPro" id="IPR001584">
    <property type="entry name" value="Integrase_cat-core"/>
</dbReference>
<dbReference type="Pfam" id="PF13976">
    <property type="entry name" value="gag_pre-integrs"/>
    <property type="match status" value="1"/>
</dbReference>
<gene>
    <name evidence="6" type="ORF">U9M48_030931</name>
</gene>
<dbReference type="InterPro" id="IPR036397">
    <property type="entry name" value="RNaseH_sf"/>
</dbReference>
<organism evidence="6 7">
    <name type="scientific">Paspalum notatum var. saurae</name>
    <dbReference type="NCBI Taxonomy" id="547442"/>
    <lineage>
        <taxon>Eukaryota</taxon>
        <taxon>Viridiplantae</taxon>
        <taxon>Streptophyta</taxon>
        <taxon>Embryophyta</taxon>
        <taxon>Tracheophyta</taxon>
        <taxon>Spermatophyta</taxon>
        <taxon>Magnoliopsida</taxon>
        <taxon>Liliopsida</taxon>
        <taxon>Poales</taxon>
        <taxon>Poaceae</taxon>
        <taxon>PACMAD clade</taxon>
        <taxon>Panicoideae</taxon>
        <taxon>Andropogonodae</taxon>
        <taxon>Paspaleae</taxon>
        <taxon>Paspalinae</taxon>
        <taxon>Paspalum</taxon>
    </lineage>
</organism>
<dbReference type="InterPro" id="IPR012337">
    <property type="entry name" value="RNaseH-like_sf"/>
</dbReference>
<dbReference type="Pfam" id="PF22936">
    <property type="entry name" value="Pol_BBD"/>
    <property type="match status" value="1"/>
</dbReference>
<keyword evidence="2" id="KW-0479">Metal-binding</keyword>
<dbReference type="InterPro" id="IPR039537">
    <property type="entry name" value="Retrotran_Ty1/copia-like"/>
</dbReference>
<protein>
    <recommendedName>
        <fullName evidence="5">Integrase catalytic domain-containing protein</fullName>
    </recommendedName>
</protein>
<evidence type="ECO:0000313" key="6">
    <source>
        <dbReference type="EMBL" id="WVZ83833.1"/>
    </source>
</evidence>
<dbReference type="GO" id="GO:0015074">
    <property type="term" value="P:DNA integration"/>
    <property type="evidence" value="ECO:0007669"/>
    <property type="project" value="InterPro"/>
</dbReference>
<dbReference type="InterPro" id="IPR054722">
    <property type="entry name" value="PolX-like_BBD"/>
</dbReference>
<dbReference type="InterPro" id="IPR025724">
    <property type="entry name" value="GAG-pre-integrase_dom"/>
</dbReference>
<evidence type="ECO:0000256" key="3">
    <source>
        <dbReference type="ARBA" id="ARBA00022750"/>
    </source>
</evidence>
<dbReference type="Pfam" id="PF25597">
    <property type="entry name" value="SH3_retrovirus"/>
    <property type="match status" value="1"/>
</dbReference>
<reference evidence="6 7" key="1">
    <citation type="submission" date="2024-02" db="EMBL/GenBank/DDBJ databases">
        <title>High-quality chromosome-scale genome assembly of Pensacola bahiagrass (Paspalum notatum Flugge var. saurae).</title>
        <authorList>
            <person name="Vega J.M."/>
            <person name="Podio M."/>
            <person name="Orjuela J."/>
            <person name="Siena L.A."/>
            <person name="Pessino S.C."/>
            <person name="Combes M.C."/>
            <person name="Mariac C."/>
            <person name="Albertini E."/>
            <person name="Pupilli F."/>
            <person name="Ortiz J.P.A."/>
            <person name="Leblanc O."/>
        </authorList>
    </citation>
    <scope>NUCLEOTIDE SEQUENCE [LARGE SCALE GENOMIC DNA]</scope>
    <source>
        <strain evidence="6">R1</strain>
        <tissue evidence="6">Leaf</tissue>
    </source>
</reference>
<evidence type="ECO:0000256" key="4">
    <source>
        <dbReference type="ARBA" id="ARBA00022801"/>
    </source>
</evidence>
<dbReference type="Proteomes" id="UP001341281">
    <property type="component" value="Chromosome 07"/>
</dbReference>
<dbReference type="GO" id="GO:0003676">
    <property type="term" value="F:nucleic acid binding"/>
    <property type="evidence" value="ECO:0007669"/>
    <property type="project" value="InterPro"/>
</dbReference>
<evidence type="ECO:0000256" key="2">
    <source>
        <dbReference type="ARBA" id="ARBA00022723"/>
    </source>
</evidence>
<dbReference type="Pfam" id="PF00665">
    <property type="entry name" value="rve"/>
    <property type="match status" value="1"/>
</dbReference>
<dbReference type="Gene3D" id="3.30.420.10">
    <property type="entry name" value="Ribonuclease H-like superfamily/Ribonuclease H"/>
    <property type="match status" value="1"/>
</dbReference>
<keyword evidence="7" id="KW-1185">Reference proteome</keyword>
<dbReference type="PANTHER" id="PTHR42648">
    <property type="entry name" value="TRANSPOSASE, PUTATIVE-RELATED"/>
    <property type="match status" value="1"/>
</dbReference>
<evidence type="ECO:0000313" key="7">
    <source>
        <dbReference type="Proteomes" id="UP001341281"/>
    </source>
</evidence>
<dbReference type="GO" id="GO:0006508">
    <property type="term" value="P:proteolysis"/>
    <property type="evidence" value="ECO:0007669"/>
    <property type="project" value="UniProtKB-KW"/>
</dbReference>
<dbReference type="GO" id="GO:0004190">
    <property type="term" value="F:aspartic-type endopeptidase activity"/>
    <property type="evidence" value="ECO:0007669"/>
    <property type="project" value="UniProtKB-KW"/>
</dbReference>
<evidence type="ECO:0000259" key="5">
    <source>
        <dbReference type="PROSITE" id="PS50994"/>
    </source>
</evidence>
<keyword evidence="3" id="KW-0064">Aspartyl protease</keyword>
<feature type="domain" description="Integrase catalytic" evidence="5">
    <location>
        <begin position="706"/>
        <end position="874"/>
    </location>
</feature>
<keyword evidence="4" id="KW-0378">Hydrolase</keyword>
<name>A0AAQ3X2T1_PASNO</name>
<dbReference type="SUPFAM" id="SSF56672">
    <property type="entry name" value="DNA/RNA polymerases"/>
    <property type="match status" value="1"/>
</dbReference>
<dbReference type="InterPro" id="IPR043502">
    <property type="entry name" value="DNA/RNA_pol_sf"/>
</dbReference>
<dbReference type="EMBL" id="CP144751">
    <property type="protein sequence ID" value="WVZ83833.1"/>
    <property type="molecule type" value="Genomic_DNA"/>
</dbReference>
<dbReference type="InterPro" id="IPR013103">
    <property type="entry name" value="RVT_2"/>
</dbReference>
<dbReference type="AlphaFoldDB" id="A0AAQ3X2T1"/>
<dbReference type="Pfam" id="PF07727">
    <property type="entry name" value="RVT_2"/>
    <property type="match status" value="1"/>
</dbReference>
<accession>A0AAQ3X2T1</accession>
<sequence>MDDKLDQDSRRVLVGYFMCNSSKRLAAMNEEIGSLHKNNTWVLTELPDGMKLLKCKWIYKKEGIYDVEPVRWKAHLVVKGFERKEGIDFDELCLLWLHIFGLELEQLDVKTAFLHGDLEEKIFMTQPEGFVAPGKEHLICRLQKSLYDLKQAPRQWYKRFYSFMVAHAYFRSKYDSCVYFKQFPNGSSIYLLLYVDDMLIASYDKALINVLKSQLSHEFEMKDLGPTKKILSMEIQRDRKAGKLFLSQKKVLDRYNLSNCKPVPTPFASHFKLSLSRCPVNENDKDYMSCVPHGSAVGNLTYAMICTRPELAHAVSVVSRFMHNPSKEHWNAVKWILHYLKGTSSFGLMFDKSKVKSNDILGCVDSDYVGLFLVISSHYVARVSFGKLFLNLTTLSTIEAEYISTTEDVNTIYCDSQSAIQLAKNDTVHTKAKYIDVKHHFIRDIVAEGQAIVGKIHIGDNPPDMLTKSLSDIKFKQAPQQPAAMFACVAPPLSQQHPITPAWALPVQHRPPPTSVSTDWITDSGASYHTTPHTNILSSIRPPHPSCPSSIMVGNGPCLPVTSVGTAGTHGLFRLRNVLVAPHMVHNILSIRQFTTDNSCSVEFDPSGLIVKDSTSQRPLLRCDSTYPLYTLRLPPSTAPPSTSTSTSLSSSAAFATTTSSTTWHRRLGHPCRDALAQLSRSAGISCPRATDEHLCHECQLGRHVRLPFPTSHAAHIFDLIHCDLWTSPVLSISSYKYYLVVLDDFSHYYWTFPLRTKSDAFSTILHFFTWVSTQFGLTIKAVQCDNGHEFDNNTSRSFFLSRGVQLRMSCPYTSSQNGKAERMIRTTYDVMHTLLLHTATYLLNRLPSTTSPAPTPHHALFGTPPHYDHLHVFGCACYPNISATVPHKLAPHSTRCVFLGYSPDHKEYRCFNLTSHRMLISRHVAFDESDLPFSTTSTPASDHKLEALSSLVSLATRRGTWYRIHLVAMWSLASGSGRISGELMAPWIATRLTGFSVASPSAPAWTMMRLDRYKARWRPGIDYDETFSPVVKPATVRTVLSLAFSSS</sequence>
<dbReference type="SUPFAM" id="SSF53098">
    <property type="entry name" value="Ribonuclease H-like"/>
    <property type="match status" value="1"/>
</dbReference>
<dbReference type="PANTHER" id="PTHR42648:SF26">
    <property type="entry name" value="INTEGRASE CATALYTIC DOMAIN-CONTAINING PROTEIN"/>
    <property type="match status" value="1"/>
</dbReference>
<proteinExistence type="predicted"/>
<dbReference type="InterPro" id="IPR057670">
    <property type="entry name" value="SH3_retrovirus"/>
</dbReference>
<dbReference type="CDD" id="cd09272">
    <property type="entry name" value="RNase_HI_RT_Ty1"/>
    <property type="match status" value="1"/>
</dbReference>